<keyword evidence="2" id="KW-1185">Reference proteome</keyword>
<accession>A0A2P5DER7</accession>
<dbReference type="STRING" id="63057.A0A2P5DER7"/>
<dbReference type="AlphaFoldDB" id="A0A2P5DER7"/>
<evidence type="ECO:0000313" key="2">
    <source>
        <dbReference type="Proteomes" id="UP000237000"/>
    </source>
</evidence>
<proteinExistence type="predicted"/>
<name>A0A2P5DER7_TREOI</name>
<protein>
    <submittedName>
        <fullName evidence="1">Uncharacterized protein</fullName>
    </submittedName>
</protein>
<sequence length="262" mass="29525">SSLSCSTLPRVTILDLVSGVWPSPVSGCPTSRLLKKLKLLRTSLRTWNWEVFGDLSSKVNRATDKVTKIQIRLQANGFSEEVFREEADALAALDNALTLKDSFMRDKCRIKWLERGDRNTSLYHVTLKRRKAYKSLSSLVIDDEVVTDPVRIAAHAVDYYASQFSELSHYSGDFSIIREHVPCLVTSLDNTALLHLPLEQEVRNKVFDMDPSNVLGPNVYTGKFFCSSIVSDDFVSAVQEFFRTGKMFLGVNSNFMCNTPLV</sequence>
<dbReference type="Proteomes" id="UP000237000">
    <property type="component" value="Unassembled WGS sequence"/>
</dbReference>
<dbReference type="InParanoid" id="A0A2P5DER7"/>
<evidence type="ECO:0000313" key="1">
    <source>
        <dbReference type="EMBL" id="PON71777.1"/>
    </source>
</evidence>
<gene>
    <name evidence="1" type="ORF">TorRG33x02_253690</name>
</gene>
<dbReference type="OrthoDB" id="1194645at2759"/>
<comment type="caution">
    <text evidence="1">The sequence shown here is derived from an EMBL/GenBank/DDBJ whole genome shotgun (WGS) entry which is preliminary data.</text>
</comment>
<dbReference type="EMBL" id="JXTC01000275">
    <property type="protein sequence ID" value="PON71777.1"/>
    <property type="molecule type" value="Genomic_DNA"/>
</dbReference>
<organism evidence="1 2">
    <name type="scientific">Trema orientale</name>
    <name type="common">Charcoal tree</name>
    <name type="synonym">Celtis orientalis</name>
    <dbReference type="NCBI Taxonomy" id="63057"/>
    <lineage>
        <taxon>Eukaryota</taxon>
        <taxon>Viridiplantae</taxon>
        <taxon>Streptophyta</taxon>
        <taxon>Embryophyta</taxon>
        <taxon>Tracheophyta</taxon>
        <taxon>Spermatophyta</taxon>
        <taxon>Magnoliopsida</taxon>
        <taxon>eudicotyledons</taxon>
        <taxon>Gunneridae</taxon>
        <taxon>Pentapetalae</taxon>
        <taxon>rosids</taxon>
        <taxon>fabids</taxon>
        <taxon>Rosales</taxon>
        <taxon>Cannabaceae</taxon>
        <taxon>Trema</taxon>
    </lineage>
</organism>
<reference evidence="2" key="1">
    <citation type="submission" date="2016-06" db="EMBL/GenBank/DDBJ databases">
        <title>Parallel loss of symbiosis genes in relatives of nitrogen-fixing non-legume Parasponia.</title>
        <authorList>
            <person name="Van Velzen R."/>
            <person name="Holmer R."/>
            <person name="Bu F."/>
            <person name="Rutten L."/>
            <person name="Van Zeijl A."/>
            <person name="Liu W."/>
            <person name="Santuari L."/>
            <person name="Cao Q."/>
            <person name="Sharma T."/>
            <person name="Shen D."/>
            <person name="Roswanjaya Y."/>
            <person name="Wardhani T."/>
            <person name="Kalhor M.S."/>
            <person name="Jansen J."/>
            <person name="Van den Hoogen J."/>
            <person name="Gungor B."/>
            <person name="Hartog M."/>
            <person name="Hontelez J."/>
            <person name="Verver J."/>
            <person name="Yang W.-C."/>
            <person name="Schijlen E."/>
            <person name="Repin R."/>
            <person name="Schilthuizen M."/>
            <person name="Schranz E."/>
            <person name="Heidstra R."/>
            <person name="Miyata K."/>
            <person name="Fedorova E."/>
            <person name="Kohlen W."/>
            <person name="Bisseling T."/>
            <person name="Smit S."/>
            <person name="Geurts R."/>
        </authorList>
    </citation>
    <scope>NUCLEOTIDE SEQUENCE [LARGE SCALE GENOMIC DNA]</scope>
    <source>
        <strain evidence="2">cv. RG33-2</strain>
    </source>
</reference>
<feature type="non-terminal residue" evidence="1">
    <location>
        <position position="1"/>
    </location>
</feature>